<proteinExistence type="predicted"/>
<feature type="repeat" description="WD" evidence="3">
    <location>
        <begin position="1352"/>
        <end position="1393"/>
    </location>
</feature>
<dbReference type="Pfam" id="PF00168">
    <property type="entry name" value="C2"/>
    <property type="match status" value="1"/>
</dbReference>
<dbReference type="PROSITE" id="PS50294">
    <property type="entry name" value="WD_REPEATS_REGION"/>
    <property type="match status" value="4"/>
</dbReference>
<dbReference type="PROSITE" id="PS50082">
    <property type="entry name" value="WD_REPEATS_2"/>
    <property type="match status" value="4"/>
</dbReference>
<feature type="repeat" description="WD" evidence="3">
    <location>
        <begin position="1488"/>
        <end position="1529"/>
    </location>
</feature>
<feature type="repeat" description="WD" evidence="3">
    <location>
        <begin position="1179"/>
        <end position="1211"/>
    </location>
</feature>
<dbReference type="Gene3D" id="2.130.10.10">
    <property type="entry name" value="YVTN repeat-like/Quinoprotein amine dehydrogenase"/>
    <property type="match status" value="3"/>
</dbReference>
<keyword evidence="6" id="KW-1185">Reference proteome</keyword>
<dbReference type="InterPro" id="IPR001680">
    <property type="entry name" value="WD40_rpt"/>
</dbReference>
<dbReference type="SUPFAM" id="SSF52540">
    <property type="entry name" value="P-loop containing nucleoside triphosphate hydrolases"/>
    <property type="match status" value="1"/>
</dbReference>
<dbReference type="STRING" id="1314776.A0A166EAJ9"/>
<sequence>MTASEHRYDNPDEIQRTEQEPKNTLTISNITGALYLTARQCSLSSKKKAGVFLVEFEYGGRKERTPWSKSTTKPSWTDDLTFPCSNAHSGDVLKIKVFYEQKKDKEKLRCEAEDVLENLDVSKPLDKLIKVSKWVNGTAPDLHLDFRLTTSSLVSDAVDAVPADDAVLPTVLEVSPAIEHTFDRIDHIVNGASAIQPIGESLEAVIEAVDSTVTIIEEISKIHPYAKLAFSVVTAAYKVLKAQRDRDNEMNSLITIMRETYQTILDARGKWDDSDNLDPVWDKVSVVTVDCCNFICKYRETKRFASRAFKNAASRTDETIKEYKVKFQEIQEAFQRATAEDIHGAIMSINLMQFKLLEEVKDLHTDINLNDMIYPTGANFDPQKVCLRGTRDHALHVLRRFAGGFSVEEEPKDRDPSVLWIRGAAGTAGTGKSFLAHRLVELLTPSNKIGSCFFFNYRNLKDAPPHSLFPRITQDLASAHSAWRHALNAIIGGDRGIRQETSIFQQFELLLLKPALAVRISQPLLFVIDGLDEAGDRKGRSEMIRVLTSRLHELPPNFRFVLFSRPEQDIVDAFSKHQHHTVLDMQKLCSKDDEDTRKVIEDKFKDLRQLPENQSWITDDALSHLVLKSGGLMIYARTACDFIIDAHEDGFARQERLALLLKSDKVPEMDELYRTILNTIIPHNPTARQRFRVTIGRVLCLEKPLPFAAYVGLDRGTTDLHASRVILPKMGSLLGVTNDIFRSIFLIHKSFADFVGDRERSGADYHVNTSDHNKSLLEACLSVMEMGLKFNVCDNISSDLNPDDNPRWISVELDYACKFWGVHLHRTSYDSAIAARLKKMYETNLLYWFEALVHTRSPSARLDRPGYAQECMEHMIGWSQRDNKELADKGLATQTCLRDRDDFHVESCSHIYLSALPFVASTNWVHHQYRHLFHHLPVVRSELWAADPLVARVLFQVRDRQAKRQTVDPKLIRVRYSPSGIFILVSSGTHFVLLDSTTYGPVWSKESEFRAWEFSPDGNRIHVLGRCLELEVIQTTDGTCCSSLMRIQPTEYAIGAMISPDCRSVICLTNQGTLQKWCTRTGNRIISSTLLGFHSFDGEVKFSPDGGSLLRWGGERPCYQIARWCVGIPSPRIFKGHTAPIREAICSPDNARLFSYDDDCTIRAWNLHSGEEIWHTEVHVQHKDGILCLAISRDNRLVASGSGDQTVRLWDAIDGRLMCKPLESQHGWPMALAFSPDGGRLICITYENVICVWNVELALSALHHYACPLKYVRSVHISSDSLFLAVAVKSDIIRIQETKSARVLARKSVRSYCDLYGVLAFSPEVLVLAYADDAHRIGLWHWQTSEQDHHLYEGHTDHIWSLCFSPNAELLLSASQDRTIRVWDIRSGTALPLRVIHTNGEWSIDCAFAAVFAESGNLIASAHYSGISIKVWNPDVEEPLKQRYQWPLGPDVMLASSPAGGRLLSASERGIQLWNIVDGLLSKFGNNLEAGHENVCSAAFSPNGYKVAVGFGDKTIQIWDADTGRKFGAPLHSHRKAHSLAFSLDGRHILAASMADGLVDTWDISTEPSASAWKNKVADRRRYADDPWDGWVYDTGPDESRLFWVPERFRPGFVWSDRHRVIGYPETRVDISDFVHGKDWTKCWKGPTSAVSDPGS</sequence>
<protein>
    <recommendedName>
        <fullName evidence="4">C2 domain-containing protein</fullName>
    </recommendedName>
</protein>
<dbReference type="InterPro" id="IPR020472">
    <property type="entry name" value="WD40_PAC1"/>
</dbReference>
<dbReference type="InterPro" id="IPR027417">
    <property type="entry name" value="P-loop_NTPase"/>
</dbReference>
<dbReference type="Gene3D" id="3.40.50.300">
    <property type="entry name" value="P-loop containing nucleotide triphosphate hydrolases"/>
    <property type="match status" value="1"/>
</dbReference>
<dbReference type="PRINTS" id="PR00320">
    <property type="entry name" value="GPROTEINBRPT"/>
</dbReference>
<dbReference type="SUPFAM" id="SSF63829">
    <property type="entry name" value="Calcium-dependent phosphotriesterase"/>
    <property type="match status" value="1"/>
</dbReference>
<evidence type="ECO:0000256" key="1">
    <source>
        <dbReference type="ARBA" id="ARBA00022574"/>
    </source>
</evidence>
<reference evidence="5 6" key="1">
    <citation type="journal article" date="2016" name="Mol. Biol. Evol.">
        <title>Comparative Genomics of Early-Diverging Mushroom-Forming Fungi Provides Insights into the Origins of Lignocellulose Decay Capabilities.</title>
        <authorList>
            <person name="Nagy L.G."/>
            <person name="Riley R."/>
            <person name="Tritt A."/>
            <person name="Adam C."/>
            <person name="Daum C."/>
            <person name="Floudas D."/>
            <person name="Sun H."/>
            <person name="Yadav J.S."/>
            <person name="Pangilinan J."/>
            <person name="Larsson K.H."/>
            <person name="Matsuura K."/>
            <person name="Barry K."/>
            <person name="Labutti K."/>
            <person name="Kuo R."/>
            <person name="Ohm R.A."/>
            <person name="Bhattacharya S.S."/>
            <person name="Shirouzu T."/>
            <person name="Yoshinaga Y."/>
            <person name="Martin F.M."/>
            <person name="Grigoriev I.V."/>
            <person name="Hibbett D.S."/>
        </authorList>
    </citation>
    <scope>NUCLEOTIDE SEQUENCE [LARGE SCALE GENOMIC DNA]</scope>
    <source>
        <strain evidence="5 6">HHB10207 ss-3</strain>
    </source>
</reference>
<dbReference type="SUPFAM" id="SSF82171">
    <property type="entry name" value="DPP6 N-terminal domain-like"/>
    <property type="match status" value="2"/>
</dbReference>
<evidence type="ECO:0000313" key="5">
    <source>
        <dbReference type="EMBL" id="KZT39376.1"/>
    </source>
</evidence>
<organism evidence="5 6">
    <name type="scientific">Sistotremastrum suecicum HHB10207 ss-3</name>
    <dbReference type="NCBI Taxonomy" id="1314776"/>
    <lineage>
        <taxon>Eukaryota</taxon>
        <taxon>Fungi</taxon>
        <taxon>Dikarya</taxon>
        <taxon>Basidiomycota</taxon>
        <taxon>Agaricomycotina</taxon>
        <taxon>Agaricomycetes</taxon>
        <taxon>Sistotremastrales</taxon>
        <taxon>Sistotremastraceae</taxon>
        <taxon>Sistotremastrum</taxon>
    </lineage>
</organism>
<dbReference type="PANTHER" id="PTHR44019:SF8">
    <property type="entry name" value="POC1 CENTRIOLAR PROTEIN HOMOLOG"/>
    <property type="match status" value="1"/>
</dbReference>
<dbReference type="SMART" id="SM00320">
    <property type="entry name" value="WD40"/>
    <property type="match status" value="9"/>
</dbReference>
<dbReference type="InterPro" id="IPR056884">
    <property type="entry name" value="NPHP3-like_N"/>
</dbReference>
<accession>A0A166EAJ9</accession>
<feature type="repeat" description="WD" evidence="3">
    <location>
        <begin position="1134"/>
        <end position="1175"/>
    </location>
</feature>
<keyword evidence="2" id="KW-0677">Repeat</keyword>
<dbReference type="CDD" id="cd00200">
    <property type="entry name" value="WD40"/>
    <property type="match status" value="1"/>
</dbReference>
<dbReference type="PANTHER" id="PTHR44019">
    <property type="entry name" value="WD REPEAT-CONTAINING PROTEIN 55"/>
    <property type="match status" value="1"/>
</dbReference>
<dbReference type="EMBL" id="KV428047">
    <property type="protein sequence ID" value="KZT39376.1"/>
    <property type="molecule type" value="Genomic_DNA"/>
</dbReference>
<dbReference type="InterPro" id="IPR035892">
    <property type="entry name" value="C2_domain_sf"/>
</dbReference>
<evidence type="ECO:0000256" key="3">
    <source>
        <dbReference type="PROSITE-ProRule" id="PRU00221"/>
    </source>
</evidence>
<evidence type="ECO:0000259" key="4">
    <source>
        <dbReference type="PROSITE" id="PS50004"/>
    </source>
</evidence>
<dbReference type="PROSITE" id="PS00678">
    <property type="entry name" value="WD_REPEATS_1"/>
    <property type="match status" value="1"/>
</dbReference>
<dbReference type="Proteomes" id="UP000076798">
    <property type="component" value="Unassembled WGS sequence"/>
</dbReference>
<dbReference type="InterPro" id="IPR050505">
    <property type="entry name" value="WDR55/POC1"/>
</dbReference>
<dbReference type="InterPro" id="IPR015943">
    <property type="entry name" value="WD40/YVTN_repeat-like_dom_sf"/>
</dbReference>
<dbReference type="InterPro" id="IPR019775">
    <property type="entry name" value="WD40_repeat_CS"/>
</dbReference>
<gene>
    <name evidence="5" type="ORF">SISSUDRAFT_1045687</name>
</gene>
<dbReference type="OrthoDB" id="163438at2759"/>
<feature type="domain" description="C2" evidence="4">
    <location>
        <begin position="10"/>
        <end position="129"/>
    </location>
</feature>
<dbReference type="SUPFAM" id="SSF49562">
    <property type="entry name" value="C2 domain (Calcium/lipid-binding domain, CaLB)"/>
    <property type="match status" value="1"/>
</dbReference>
<dbReference type="Pfam" id="PF24883">
    <property type="entry name" value="NPHP3_N"/>
    <property type="match status" value="1"/>
</dbReference>
<evidence type="ECO:0000313" key="6">
    <source>
        <dbReference type="Proteomes" id="UP000076798"/>
    </source>
</evidence>
<dbReference type="Pfam" id="PF00400">
    <property type="entry name" value="WD40"/>
    <property type="match status" value="4"/>
</dbReference>
<dbReference type="InterPro" id="IPR000008">
    <property type="entry name" value="C2_dom"/>
</dbReference>
<name>A0A166EAJ9_9AGAM</name>
<dbReference type="PROSITE" id="PS50004">
    <property type="entry name" value="C2"/>
    <property type="match status" value="1"/>
</dbReference>
<evidence type="ECO:0000256" key="2">
    <source>
        <dbReference type="ARBA" id="ARBA00022737"/>
    </source>
</evidence>
<keyword evidence="1 3" id="KW-0853">WD repeat</keyword>